<protein>
    <submittedName>
        <fullName evidence="1">Uncharacterized protein</fullName>
    </submittedName>
</protein>
<accession>A0A1F4UAM8</accession>
<sequence>MICGNIYNLDEYLATKENAFDLYIGSISFERRCIGAGLKIRKASQSVNNIYFIDYAYLPPITAVRNVEDIKKIREERIKLQMANKEILANLFSKNVEFVSVDIKDPLLDIVRATEQFFNDRLSQINVAERICIDISTFTKPFFFILLKMIVKNFSKRHFFIINTIPSEYTPSSLSFNIWGTEIMPAYNGIWNPHLRNALIAVLGFEGHKLSGIIDKWQFSEVIPIIGFPSFFPGLQDRALLANAEVLRRVNVLQDINLLPSLNPFECYRIMNEIFVNLKGYNTAVAPLGPKPMALALNLLSIEHDLRVVYAFPQEYNPSYSKDMGESYLYEVKLQ</sequence>
<dbReference type="Proteomes" id="UP000177025">
    <property type="component" value="Unassembled WGS sequence"/>
</dbReference>
<dbReference type="EMBL" id="MEUM01000087">
    <property type="protein sequence ID" value="OGC41994.1"/>
    <property type="molecule type" value="Genomic_DNA"/>
</dbReference>
<gene>
    <name evidence="1" type="ORF">A2Y85_06965</name>
</gene>
<organism evidence="1 2">
    <name type="scientific">candidate division WOR-3 bacterium RBG_13_43_14</name>
    <dbReference type="NCBI Taxonomy" id="1802590"/>
    <lineage>
        <taxon>Bacteria</taxon>
        <taxon>Bacteria division WOR-3</taxon>
    </lineage>
</organism>
<evidence type="ECO:0000313" key="2">
    <source>
        <dbReference type="Proteomes" id="UP000177025"/>
    </source>
</evidence>
<reference evidence="1 2" key="1">
    <citation type="journal article" date="2016" name="Nat. Commun.">
        <title>Thousands of microbial genomes shed light on interconnected biogeochemical processes in an aquifer system.</title>
        <authorList>
            <person name="Anantharaman K."/>
            <person name="Brown C.T."/>
            <person name="Hug L.A."/>
            <person name="Sharon I."/>
            <person name="Castelle C.J."/>
            <person name="Probst A.J."/>
            <person name="Thomas B.C."/>
            <person name="Singh A."/>
            <person name="Wilkins M.J."/>
            <person name="Karaoz U."/>
            <person name="Brodie E.L."/>
            <person name="Williams K.H."/>
            <person name="Hubbard S.S."/>
            <person name="Banfield J.F."/>
        </authorList>
    </citation>
    <scope>NUCLEOTIDE SEQUENCE [LARGE SCALE GENOMIC DNA]</scope>
</reference>
<name>A0A1F4UAM8_UNCW3</name>
<dbReference type="AlphaFoldDB" id="A0A1F4UAM8"/>
<comment type="caution">
    <text evidence="1">The sequence shown here is derived from an EMBL/GenBank/DDBJ whole genome shotgun (WGS) entry which is preliminary data.</text>
</comment>
<proteinExistence type="predicted"/>
<evidence type="ECO:0000313" key="1">
    <source>
        <dbReference type="EMBL" id="OGC41994.1"/>
    </source>
</evidence>